<evidence type="ECO:0000256" key="3">
    <source>
        <dbReference type="ARBA" id="ARBA00019579"/>
    </source>
</evidence>
<evidence type="ECO:0000256" key="5">
    <source>
        <dbReference type="SAM" id="Coils"/>
    </source>
</evidence>
<accession>A0A0V0GD54</accession>
<dbReference type="GO" id="GO:0030133">
    <property type="term" value="C:transport vesicle"/>
    <property type="evidence" value="ECO:0007669"/>
    <property type="project" value="TreeGrafter"/>
</dbReference>
<evidence type="ECO:0000256" key="1">
    <source>
        <dbReference type="ARBA" id="ARBA00004496"/>
    </source>
</evidence>
<dbReference type="PANTHER" id="PTHR31328">
    <property type="entry name" value="BIOGENESIS OF LYSOSOME-RELATED ORGANELLES COMPLEX 1 SUBUNIT 6"/>
    <property type="match status" value="1"/>
</dbReference>
<evidence type="ECO:0000256" key="4">
    <source>
        <dbReference type="ARBA" id="ARBA00022490"/>
    </source>
</evidence>
<dbReference type="EMBL" id="GECL01000861">
    <property type="protein sequence ID" value="JAP05263.1"/>
    <property type="molecule type" value="Transcribed_RNA"/>
</dbReference>
<keyword evidence="5" id="KW-0175">Coiled coil</keyword>
<dbReference type="GO" id="GO:0031083">
    <property type="term" value="C:BLOC-1 complex"/>
    <property type="evidence" value="ECO:0007669"/>
    <property type="project" value="TreeGrafter"/>
</dbReference>
<dbReference type="Pfam" id="PF14712">
    <property type="entry name" value="Snapin_Pallidin"/>
    <property type="match status" value="1"/>
</dbReference>
<organism evidence="6">
    <name type="scientific">Triatoma dimidiata</name>
    <name type="common">Kissing bug</name>
    <name type="synonym">Meccus dimidiatus</name>
    <dbReference type="NCBI Taxonomy" id="72491"/>
    <lineage>
        <taxon>Eukaryota</taxon>
        <taxon>Metazoa</taxon>
        <taxon>Ecdysozoa</taxon>
        <taxon>Arthropoda</taxon>
        <taxon>Hexapoda</taxon>
        <taxon>Insecta</taxon>
        <taxon>Pterygota</taxon>
        <taxon>Neoptera</taxon>
        <taxon>Paraneoptera</taxon>
        <taxon>Hemiptera</taxon>
        <taxon>Heteroptera</taxon>
        <taxon>Panheteroptera</taxon>
        <taxon>Cimicomorpha</taxon>
        <taxon>Reduviidae</taxon>
        <taxon>Triatominae</taxon>
        <taxon>Triatoma</taxon>
    </lineage>
</organism>
<dbReference type="PANTHER" id="PTHR31328:SF2">
    <property type="entry name" value="BIOGENESIS OF LYSOSOME-RELATED ORGANELLES COMPLEX 1 SUBUNIT 6"/>
    <property type="match status" value="1"/>
</dbReference>
<proteinExistence type="inferred from homology"/>
<reference evidence="6" key="1">
    <citation type="journal article" date="2018" name="J. Proteomics">
        <title>Exploring the molecular complexity of Triatoma dimidiata sialome.</title>
        <authorList>
            <person name="Santiago P.B."/>
            <person name="de Araujo C.N."/>
            <person name="Charneau S."/>
            <person name="Bastos I.M.D."/>
            <person name="Assumpcao T.C.F."/>
            <person name="Queiroz R.M.L."/>
            <person name="Praca Y.R."/>
            <person name="Cordeiro T.M."/>
            <person name="Garcia C.H.S."/>
            <person name="da Silva I.G."/>
            <person name="Raiol T."/>
            <person name="Motta F.N."/>
            <person name="de Araujo Oliveira J.V."/>
            <person name="de Sousa M.V."/>
            <person name="Ribeiro J.M.C."/>
            <person name="de Santana J.M."/>
        </authorList>
    </citation>
    <scope>NUCLEOTIDE SEQUENCE</scope>
    <source>
        <strain evidence="6">Santander</strain>
        <tissue evidence="6">Salivary glands</tissue>
    </source>
</reference>
<feature type="coiled-coil region" evidence="5">
    <location>
        <begin position="25"/>
        <end position="95"/>
    </location>
</feature>
<sequence>RIMTTEKDSSTLLAEGLLQHYEPDLKKIKQQLSRLSSKHSEVLKEVEKENMKFAAMNANELNSMFIMIKEYHQRLLNVKKEMNILSERSTRLKKRALKLQEHKQKEALENAHYREAQLKREENLIAKSDPNFKVS</sequence>
<dbReference type="InterPro" id="IPR017242">
    <property type="entry name" value="BLOC-1_pallidin"/>
</dbReference>
<feature type="non-terminal residue" evidence="6">
    <location>
        <position position="1"/>
    </location>
</feature>
<comment type="subcellular location">
    <subcellularLocation>
        <location evidence="1">Cytoplasm</location>
    </subcellularLocation>
</comment>
<protein>
    <recommendedName>
        <fullName evidence="3">Biogenesis of lysosome-related organelles complex 1 subunit 6</fullName>
    </recommendedName>
</protein>
<name>A0A0V0GD54_TRIDM</name>
<dbReference type="InterPro" id="IPR028119">
    <property type="entry name" value="Snapin/Pallidin/Snn1"/>
</dbReference>
<keyword evidence="4" id="KW-0963">Cytoplasm</keyword>
<dbReference type="AlphaFoldDB" id="A0A0V0GD54"/>
<evidence type="ECO:0000256" key="2">
    <source>
        <dbReference type="ARBA" id="ARBA00005767"/>
    </source>
</evidence>
<dbReference type="PIRSF" id="PIRSF037609">
    <property type="entry name" value="BLOC-1_complex_pallidin"/>
    <property type="match status" value="1"/>
</dbReference>
<evidence type="ECO:0000313" key="6">
    <source>
        <dbReference type="EMBL" id="JAP05263.1"/>
    </source>
</evidence>
<comment type="similarity">
    <text evidence="2">Belongs to the BLOC1S6 family.</text>
</comment>